<evidence type="ECO:0000256" key="9">
    <source>
        <dbReference type="ARBA" id="ARBA00023306"/>
    </source>
</evidence>
<evidence type="ECO:0000259" key="13">
    <source>
        <dbReference type="Pfam" id="PF12922"/>
    </source>
</evidence>
<evidence type="ECO:0000256" key="3">
    <source>
        <dbReference type="ARBA" id="ARBA00009606"/>
    </source>
</evidence>
<dbReference type="InterPro" id="IPR016024">
    <property type="entry name" value="ARM-type_fold"/>
</dbReference>
<evidence type="ECO:0000313" key="14">
    <source>
        <dbReference type="EMBL" id="CAG8572863.1"/>
    </source>
</evidence>
<dbReference type="Gene3D" id="1.25.10.10">
    <property type="entry name" value="Leucine-rich Repeat Variant"/>
    <property type="match status" value="2"/>
</dbReference>
<comment type="similarity">
    <text evidence="3 10">Belongs to the CND1 (condensin subunit 1) family.</text>
</comment>
<dbReference type="GO" id="GO:0051301">
    <property type="term" value="P:cell division"/>
    <property type="evidence" value="ECO:0007669"/>
    <property type="project" value="UniProtKB-KW"/>
</dbReference>
<evidence type="ECO:0000256" key="11">
    <source>
        <dbReference type="SAM" id="MobiDB-lite"/>
    </source>
</evidence>
<keyword evidence="6 10" id="KW-0498">Mitosis</keyword>
<dbReference type="PANTHER" id="PTHR14222:SF2">
    <property type="entry name" value="CONDENSIN COMPLEX SUBUNIT 1"/>
    <property type="match status" value="1"/>
</dbReference>
<feature type="compositionally biased region" description="Polar residues" evidence="11">
    <location>
        <begin position="135"/>
        <end position="145"/>
    </location>
</feature>
<reference evidence="14" key="1">
    <citation type="submission" date="2021-06" db="EMBL/GenBank/DDBJ databases">
        <authorList>
            <person name="Kallberg Y."/>
            <person name="Tangrot J."/>
            <person name="Rosling A."/>
        </authorList>
    </citation>
    <scope>NUCLEOTIDE SEQUENCE</scope>
    <source>
        <strain evidence="14">87-6 pot B 2015</strain>
    </source>
</reference>
<dbReference type="InterPro" id="IPR007673">
    <property type="entry name" value="Condensin_cplx_su1"/>
</dbReference>
<keyword evidence="7 10" id="KW-0226">DNA condensation</keyword>
<dbReference type="InterPro" id="IPR024324">
    <property type="entry name" value="Condensin_cplx_su1_N"/>
</dbReference>
<dbReference type="InterPro" id="IPR026971">
    <property type="entry name" value="CND1/NCAPD3"/>
</dbReference>
<dbReference type="PIRSF" id="PIRSF017127">
    <property type="entry name" value="Condensin_D2"/>
    <property type="match status" value="1"/>
</dbReference>
<dbReference type="Proteomes" id="UP000789375">
    <property type="component" value="Unassembled WGS sequence"/>
</dbReference>
<dbReference type="PANTHER" id="PTHR14222">
    <property type="entry name" value="CONDENSIN"/>
    <property type="match status" value="1"/>
</dbReference>
<name>A0A9N9G1G6_FUNMO</name>
<keyword evidence="9 10" id="KW-0131">Cell cycle</keyword>
<sequence length="1145" mass="131052">MANFFILNEEIIKMQDTGYTFPNEVSINDLEEREIDKLLNDAIDIISENPFAITNEELFDTMRSFVKNFNTLKSGILNRVLDIIISGLQSEYTNTSNDLDDDEEETYSDHRIALEMYGFLLFWFITNAERKATSKSSVNGETITSGGKAKTKRTRQTRSKVSSNNNEDWDWSKQKQEALDLMIKVLEPRIKKIWTSTHEIEIFVSLFTKSAYRMLENITTIKTSSIKSRVYTILSICVKEYNHAFGAQTTIIQNLQYYEHLSEPMAEFLQVLVQQHDHTQLAENTLIEISDKEFNSQDTTGPKSFSKFLIKLSVLAPKVVVKQIVLLSKHLTSESYTMRCGLIEVMGNLIIDLAQQEGNAPNNAHQVNGFFDAIEERFLDLSSYCRLRVLQVYYKLCELKVKFPKRRQKVVDLVIRCLEDKASIVRKNAIKLLTKLISTHPYGIMHGGELSAKEWEERLRKVEEELKAIQPPKELAEIGAEALTENEDTDSEVETFDEDIEMAEAAVAPHLSSSDELMKLQMTRRYYADAVRFIHQIYTAIPTLCQLLGSTTKTEVIEAIEFFETAQLYKIEEANEGIKKMLHLIWTKDNNDEGKGVRKRLIESYRKLYIEPDLSLSEKENVNIVTRNLISLTDNATLAELTSLEQLLSTIMKEDDVINISKEQRCGAIIVLSMLAKAKTEIVQEKIDLLLKVGLGQFGKADLVLAKYTCIALQRLAGDQIKVKGSLANNSNRLSLSHQIFHKLKQIIELQTTSTEWFGVAEQAINTIYLLGEHPDVLCGDIIKRKASLVYDLKILGADSEMEIDEGENILTNQESFLTHPLHLSQLLFIVGHVAIKQIVHLEVIETEWKRRKEKTTKNTGDDELEQVVGSNEDEFVEAIAEIREKELLFSPYSLLKVFGPLIVNICANNKTYNHRNLQIAATLALAKLMCVSSEFCEDNLQLLFTILERSNEPTIRSNIIIALGDMTVCFNNIIDENINYFYKRLADPDNLVKKNTLMVLTHLILNGMIKVKGYLGEMAKCLEDKDRRISDLAKLFFTELASKDNAVYNNLPDIISNLSNGENPDKQSDNLVEKLFQRFKNLDDKRQWRDIAYCLSLLPYKSERSFRKLTEGIAQYQDKLHEYELQKPHRQKKLSKSQGLFEDT</sequence>
<evidence type="ECO:0000256" key="10">
    <source>
        <dbReference type="PIRNR" id="PIRNR017127"/>
    </source>
</evidence>
<evidence type="ECO:0000313" key="15">
    <source>
        <dbReference type="Proteomes" id="UP000789375"/>
    </source>
</evidence>
<dbReference type="GO" id="GO:0000796">
    <property type="term" value="C:condensin complex"/>
    <property type="evidence" value="ECO:0007669"/>
    <property type="project" value="TreeGrafter"/>
</dbReference>
<evidence type="ECO:0000256" key="7">
    <source>
        <dbReference type="ARBA" id="ARBA00023067"/>
    </source>
</evidence>
<dbReference type="SUPFAM" id="SSF48371">
    <property type="entry name" value="ARM repeat"/>
    <property type="match status" value="1"/>
</dbReference>
<protein>
    <recommendedName>
        <fullName evidence="10">Condensin complex subunit 1</fullName>
    </recommendedName>
</protein>
<comment type="caution">
    <text evidence="14">The sequence shown here is derived from an EMBL/GenBank/DDBJ whole genome shotgun (WGS) entry which is preliminary data.</text>
</comment>
<keyword evidence="4" id="KW-0158">Chromosome</keyword>
<dbReference type="GO" id="GO:0005634">
    <property type="term" value="C:nucleus"/>
    <property type="evidence" value="ECO:0007669"/>
    <property type="project" value="UniProtKB-SubCell"/>
</dbReference>
<dbReference type="InterPro" id="IPR011989">
    <property type="entry name" value="ARM-like"/>
</dbReference>
<evidence type="ECO:0000256" key="1">
    <source>
        <dbReference type="ARBA" id="ARBA00004123"/>
    </source>
</evidence>
<feature type="region of interest" description="Disordered" evidence="11">
    <location>
        <begin position="135"/>
        <end position="168"/>
    </location>
</feature>
<accession>A0A9N9G1G6</accession>
<evidence type="ECO:0000259" key="12">
    <source>
        <dbReference type="Pfam" id="PF12717"/>
    </source>
</evidence>
<organism evidence="14 15">
    <name type="scientific">Funneliformis mosseae</name>
    <name type="common">Endomycorrhizal fungus</name>
    <name type="synonym">Glomus mosseae</name>
    <dbReference type="NCBI Taxonomy" id="27381"/>
    <lineage>
        <taxon>Eukaryota</taxon>
        <taxon>Fungi</taxon>
        <taxon>Fungi incertae sedis</taxon>
        <taxon>Mucoromycota</taxon>
        <taxon>Glomeromycotina</taxon>
        <taxon>Glomeromycetes</taxon>
        <taxon>Glomerales</taxon>
        <taxon>Glomeraceae</taxon>
        <taxon>Funneliformis</taxon>
    </lineage>
</organism>
<feature type="domain" description="Condensin complex subunit 1 C-terminal" evidence="12">
    <location>
        <begin position="955"/>
        <end position="1062"/>
    </location>
</feature>
<evidence type="ECO:0000256" key="8">
    <source>
        <dbReference type="ARBA" id="ARBA00023242"/>
    </source>
</evidence>
<dbReference type="InterPro" id="IPR032682">
    <property type="entry name" value="Cnd1_C"/>
</dbReference>
<dbReference type="GO" id="GO:0010032">
    <property type="term" value="P:meiotic chromosome condensation"/>
    <property type="evidence" value="ECO:0007669"/>
    <property type="project" value="TreeGrafter"/>
</dbReference>
<evidence type="ECO:0000256" key="4">
    <source>
        <dbReference type="ARBA" id="ARBA00022454"/>
    </source>
</evidence>
<evidence type="ECO:0000256" key="5">
    <source>
        <dbReference type="ARBA" id="ARBA00022618"/>
    </source>
</evidence>
<dbReference type="AlphaFoldDB" id="A0A9N9G1G6"/>
<dbReference type="Pfam" id="PF12922">
    <property type="entry name" value="Cnd1_N"/>
    <property type="match status" value="1"/>
</dbReference>
<evidence type="ECO:0000256" key="6">
    <source>
        <dbReference type="ARBA" id="ARBA00022776"/>
    </source>
</evidence>
<feature type="domain" description="Condensin complex subunit 1 N-terminal" evidence="13">
    <location>
        <begin position="76"/>
        <end position="247"/>
    </location>
</feature>
<comment type="function">
    <text evidence="10">Regulatory subunit of the condensin complex, a complex required for conversion of interphase chromatin into mitotic-like condense chromosomes. The condensin complex probably introduces positive supercoils into relaxed DNA in the presence of type I topoisomerases and converts nicked DNA into positive knotted forms in the presence of type II topoisomerases.</text>
</comment>
<gene>
    <name evidence="14" type="ORF">FMOSSE_LOCUS7547</name>
</gene>
<keyword evidence="8" id="KW-0539">Nucleus</keyword>
<feature type="compositionally biased region" description="Basic residues" evidence="11">
    <location>
        <begin position="149"/>
        <end position="158"/>
    </location>
</feature>
<dbReference type="GO" id="GO:0042393">
    <property type="term" value="F:histone binding"/>
    <property type="evidence" value="ECO:0007669"/>
    <property type="project" value="TreeGrafter"/>
</dbReference>
<keyword evidence="5 10" id="KW-0132">Cell division</keyword>
<keyword evidence="15" id="KW-1185">Reference proteome</keyword>
<proteinExistence type="inferred from homology"/>
<comment type="subcellular location">
    <subcellularLocation>
        <location evidence="2">Chromosome</location>
    </subcellularLocation>
    <subcellularLocation>
        <location evidence="1">Nucleus</location>
    </subcellularLocation>
</comment>
<dbReference type="EMBL" id="CAJVPP010001787">
    <property type="protein sequence ID" value="CAG8572863.1"/>
    <property type="molecule type" value="Genomic_DNA"/>
</dbReference>
<dbReference type="GO" id="GO:0000779">
    <property type="term" value="C:condensed chromosome, centromeric region"/>
    <property type="evidence" value="ECO:0007669"/>
    <property type="project" value="TreeGrafter"/>
</dbReference>
<evidence type="ECO:0000256" key="2">
    <source>
        <dbReference type="ARBA" id="ARBA00004286"/>
    </source>
</evidence>
<dbReference type="GO" id="GO:0007076">
    <property type="term" value="P:mitotic chromosome condensation"/>
    <property type="evidence" value="ECO:0007669"/>
    <property type="project" value="InterPro"/>
</dbReference>
<dbReference type="Pfam" id="PF12717">
    <property type="entry name" value="Cnd1"/>
    <property type="match status" value="1"/>
</dbReference>